<evidence type="ECO:0000313" key="12">
    <source>
        <dbReference type="EMBL" id="KAK7304269.1"/>
    </source>
</evidence>
<keyword evidence="13" id="KW-1185">Reference proteome</keyword>
<comment type="similarity">
    <text evidence="2 10">Belongs to the SWEET sugar transporter family.</text>
</comment>
<feature type="transmembrane region" description="Helical" evidence="10">
    <location>
        <begin position="46"/>
        <end position="63"/>
    </location>
</feature>
<evidence type="ECO:0000256" key="4">
    <source>
        <dbReference type="ARBA" id="ARBA00022475"/>
    </source>
</evidence>
<dbReference type="Proteomes" id="UP001367508">
    <property type="component" value="Unassembled WGS sequence"/>
</dbReference>
<keyword evidence="3 10" id="KW-0813">Transport</keyword>
<keyword evidence="7" id="KW-0677">Repeat</keyword>
<feature type="transmembrane region" description="Helical" evidence="10">
    <location>
        <begin position="191"/>
        <end position="212"/>
    </location>
</feature>
<dbReference type="InterPro" id="IPR004316">
    <property type="entry name" value="SWEET_rpt"/>
</dbReference>
<evidence type="ECO:0000256" key="11">
    <source>
        <dbReference type="SAM" id="MobiDB-lite"/>
    </source>
</evidence>
<dbReference type="AlphaFoldDB" id="A0AAN9JVC0"/>
<evidence type="ECO:0000256" key="7">
    <source>
        <dbReference type="ARBA" id="ARBA00022737"/>
    </source>
</evidence>
<feature type="transmembrane region" description="Helical" evidence="10">
    <location>
        <begin position="6"/>
        <end position="34"/>
    </location>
</feature>
<dbReference type="PANTHER" id="PTHR10791">
    <property type="entry name" value="RAG1-ACTIVATING PROTEIN 1"/>
    <property type="match status" value="1"/>
</dbReference>
<evidence type="ECO:0000256" key="5">
    <source>
        <dbReference type="ARBA" id="ARBA00022597"/>
    </source>
</evidence>
<evidence type="ECO:0000256" key="6">
    <source>
        <dbReference type="ARBA" id="ARBA00022692"/>
    </source>
</evidence>
<dbReference type="GO" id="GO:0051119">
    <property type="term" value="F:sugar transmembrane transporter activity"/>
    <property type="evidence" value="ECO:0007669"/>
    <property type="project" value="InterPro"/>
</dbReference>
<dbReference type="GO" id="GO:0008515">
    <property type="term" value="F:sucrose transmembrane transporter activity"/>
    <property type="evidence" value="ECO:0007669"/>
    <property type="project" value="UniProtKB-ARBA"/>
</dbReference>
<comment type="caution">
    <text evidence="12">The sequence shown here is derived from an EMBL/GenBank/DDBJ whole genome shotgun (WGS) entry which is preliminary data.</text>
</comment>
<feature type="transmembrane region" description="Helical" evidence="10">
    <location>
        <begin position="165"/>
        <end position="185"/>
    </location>
</feature>
<feature type="compositionally biased region" description="Basic and acidic residues" evidence="11">
    <location>
        <begin position="260"/>
        <end position="276"/>
    </location>
</feature>
<evidence type="ECO:0000256" key="1">
    <source>
        <dbReference type="ARBA" id="ARBA00004651"/>
    </source>
</evidence>
<sequence>MVISHNTLAFIFGMLGNAISFLVFLAPISTFYRIYKKKSTENFQSLPYLVALFSCMLWLYYALLKKDAVLLITINSFGCVIEIIYIIMYIIYATKDARKLTIKLILAMNVGSSALILSVTEFAVHGPLRVQVLGWICVSVSVSVFAAPLSIVAQVVRTKSVEFMPFNLSFSLTLSAIMWFGYGLFLKDICIALPNVLGFVLGLLQMLLYIIYRKRNNKTNTKEMTQPEALKNIVVANPLATGEVFPVPDDELAKNTQQDTEDKNKNKNMEPDHCLV</sequence>
<protein>
    <recommendedName>
        <fullName evidence="10">Bidirectional sugar transporter SWEET</fullName>
    </recommendedName>
</protein>
<reference evidence="12 13" key="1">
    <citation type="submission" date="2024-01" db="EMBL/GenBank/DDBJ databases">
        <title>The genomes of 5 underutilized Papilionoideae crops provide insights into root nodulation and disease resistanc.</title>
        <authorList>
            <person name="Jiang F."/>
        </authorList>
    </citation>
    <scope>NUCLEOTIDE SEQUENCE [LARGE SCALE GENOMIC DNA]</scope>
    <source>
        <strain evidence="12">LVBAO_FW01</strain>
        <tissue evidence="12">Leaves</tissue>
    </source>
</reference>
<feature type="region of interest" description="Disordered" evidence="11">
    <location>
        <begin position="255"/>
        <end position="276"/>
    </location>
</feature>
<dbReference type="GO" id="GO:0005886">
    <property type="term" value="C:plasma membrane"/>
    <property type="evidence" value="ECO:0007669"/>
    <property type="project" value="UniProtKB-SubCell"/>
</dbReference>
<evidence type="ECO:0000256" key="10">
    <source>
        <dbReference type="RuleBase" id="RU910715"/>
    </source>
</evidence>
<dbReference type="FunFam" id="1.20.1280.290:FF:000001">
    <property type="entry name" value="Bidirectional sugar transporter SWEET"/>
    <property type="match status" value="1"/>
</dbReference>
<evidence type="ECO:0000256" key="8">
    <source>
        <dbReference type="ARBA" id="ARBA00022989"/>
    </source>
</evidence>
<dbReference type="Gene3D" id="1.20.1280.290">
    <property type="match status" value="2"/>
</dbReference>
<dbReference type="PANTHER" id="PTHR10791:SF222">
    <property type="entry name" value="BIDIRECTIONAL SUGAR TRANSPORTER SWEET15"/>
    <property type="match status" value="1"/>
</dbReference>
<comment type="subcellular location">
    <subcellularLocation>
        <location evidence="1 10">Cell membrane</location>
        <topology evidence="1 10">Multi-pass membrane protein</topology>
    </subcellularLocation>
</comment>
<keyword evidence="6 10" id="KW-0812">Transmembrane</keyword>
<feature type="transmembrane region" description="Helical" evidence="10">
    <location>
        <begin position="104"/>
        <end position="126"/>
    </location>
</feature>
<evidence type="ECO:0000256" key="2">
    <source>
        <dbReference type="ARBA" id="ARBA00007809"/>
    </source>
</evidence>
<organism evidence="12 13">
    <name type="scientific">Canavalia gladiata</name>
    <name type="common">Sword bean</name>
    <name type="synonym">Dolichos gladiatus</name>
    <dbReference type="NCBI Taxonomy" id="3824"/>
    <lineage>
        <taxon>Eukaryota</taxon>
        <taxon>Viridiplantae</taxon>
        <taxon>Streptophyta</taxon>
        <taxon>Embryophyta</taxon>
        <taxon>Tracheophyta</taxon>
        <taxon>Spermatophyta</taxon>
        <taxon>Magnoliopsida</taxon>
        <taxon>eudicotyledons</taxon>
        <taxon>Gunneridae</taxon>
        <taxon>Pentapetalae</taxon>
        <taxon>rosids</taxon>
        <taxon>fabids</taxon>
        <taxon>Fabales</taxon>
        <taxon>Fabaceae</taxon>
        <taxon>Papilionoideae</taxon>
        <taxon>50 kb inversion clade</taxon>
        <taxon>NPAAA clade</taxon>
        <taxon>indigoferoid/millettioid clade</taxon>
        <taxon>Phaseoleae</taxon>
        <taxon>Canavalia</taxon>
    </lineage>
</organism>
<dbReference type="EMBL" id="JAYMYQ010000014">
    <property type="protein sequence ID" value="KAK7304269.1"/>
    <property type="molecule type" value="Genomic_DNA"/>
</dbReference>
<evidence type="ECO:0000256" key="3">
    <source>
        <dbReference type="ARBA" id="ARBA00022448"/>
    </source>
</evidence>
<comment type="function">
    <text evidence="10">Mediates both low-affinity uptake and efflux of sugar across the membrane.</text>
</comment>
<evidence type="ECO:0000256" key="9">
    <source>
        <dbReference type="ARBA" id="ARBA00023136"/>
    </source>
</evidence>
<dbReference type="Pfam" id="PF03083">
    <property type="entry name" value="MtN3_slv"/>
    <property type="match status" value="2"/>
</dbReference>
<gene>
    <name evidence="12" type="ORF">VNO77_45136</name>
</gene>
<dbReference type="FunFam" id="1.20.1280.290:FF:000003">
    <property type="entry name" value="Bidirectional sugar transporter SWEET"/>
    <property type="match status" value="1"/>
</dbReference>
<keyword evidence="4" id="KW-1003">Cell membrane</keyword>
<keyword evidence="9 10" id="KW-0472">Membrane</keyword>
<name>A0AAN9JVC0_CANGL</name>
<proteinExistence type="inferred from homology"/>
<evidence type="ECO:0000313" key="13">
    <source>
        <dbReference type="Proteomes" id="UP001367508"/>
    </source>
</evidence>
<dbReference type="InterPro" id="IPR047664">
    <property type="entry name" value="SWEET"/>
</dbReference>
<feature type="transmembrane region" description="Helical" evidence="10">
    <location>
        <begin position="132"/>
        <end position="153"/>
    </location>
</feature>
<accession>A0AAN9JVC0</accession>
<keyword evidence="8 10" id="KW-1133">Transmembrane helix</keyword>
<keyword evidence="5 10" id="KW-0762">Sugar transport</keyword>
<feature type="transmembrane region" description="Helical" evidence="10">
    <location>
        <begin position="69"/>
        <end position="92"/>
    </location>
</feature>